<dbReference type="OrthoDB" id="9801955at2"/>
<evidence type="ECO:0000256" key="7">
    <source>
        <dbReference type="SAM" id="Phobius"/>
    </source>
</evidence>
<keyword evidence="4 8" id="KW-0808">Transferase</keyword>
<keyword evidence="7" id="KW-1133">Transmembrane helix</keyword>
<gene>
    <name evidence="8" type="ORF">BST86_05395</name>
</gene>
<proteinExistence type="predicted"/>
<dbReference type="RefSeq" id="WP_105982390.1">
    <property type="nucleotide sequence ID" value="NZ_MQUC01000003.1"/>
</dbReference>
<accession>A0A2S9WSW4</accession>
<evidence type="ECO:0000256" key="5">
    <source>
        <dbReference type="ARBA" id="ARBA00023136"/>
    </source>
</evidence>
<comment type="subcellular location">
    <subcellularLocation>
        <location evidence="1">Cell inner membrane</location>
    </subcellularLocation>
</comment>
<keyword evidence="6 8" id="KW-0012">Acyltransferase</keyword>
<comment type="caution">
    <text evidence="8">The sequence shown here is derived from an EMBL/GenBank/DDBJ whole genome shotgun (WGS) entry which is preliminary data.</text>
</comment>
<dbReference type="Proteomes" id="UP000239532">
    <property type="component" value="Unassembled WGS sequence"/>
</dbReference>
<evidence type="ECO:0000256" key="1">
    <source>
        <dbReference type="ARBA" id="ARBA00004533"/>
    </source>
</evidence>
<evidence type="ECO:0000256" key="4">
    <source>
        <dbReference type="ARBA" id="ARBA00022679"/>
    </source>
</evidence>
<evidence type="ECO:0000313" key="9">
    <source>
        <dbReference type="Proteomes" id="UP000239532"/>
    </source>
</evidence>
<dbReference type="PANTHER" id="PTHR30606">
    <property type="entry name" value="LIPID A BIOSYNTHESIS LAUROYL ACYLTRANSFERASE"/>
    <property type="match status" value="1"/>
</dbReference>
<dbReference type="AlphaFoldDB" id="A0A2S9WSW4"/>
<dbReference type="InterPro" id="IPR004960">
    <property type="entry name" value="LipA_acyltrans"/>
</dbReference>
<dbReference type="GO" id="GO:0009247">
    <property type="term" value="P:glycolipid biosynthetic process"/>
    <property type="evidence" value="ECO:0007669"/>
    <property type="project" value="UniProtKB-ARBA"/>
</dbReference>
<evidence type="ECO:0000256" key="3">
    <source>
        <dbReference type="ARBA" id="ARBA00022519"/>
    </source>
</evidence>
<feature type="transmembrane region" description="Helical" evidence="7">
    <location>
        <begin position="12"/>
        <end position="39"/>
    </location>
</feature>
<dbReference type="CDD" id="cd07984">
    <property type="entry name" value="LPLAT_LABLAT-like"/>
    <property type="match status" value="1"/>
</dbReference>
<protein>
    <submittedName>
        <fullName evidence="8">Acyltransferase</fullName>
    </submittedName>
</protein>
<dbReference type="GO" id="GO:0016746">
    <property type="term" value="F:acyltransferase activity"/>
    <property type="evidence" value="ECO:0007669"/>
    <property type="project" value="UniProtKB-KW"/>
</dbReference>
<reference evidence="8 9" key="1">
    <citation type="submission" date="2016-11" db="EMBL/GenBank/DDBJ databases">
        <title>Trade-off between light-utilization and light-protection in marine flavobacteria.</title>
        <authorList>
            <person name="Kumagai Y."/>
        </authorList>
    </citation>
    <scope>NUCLEOTIDE SEQUENCE [LARGE SCALE GENOMIC DNA]</scope>
    <source>
        <strain evidence="8 9">JCM 17109</strain>
    </source>
</reference>
<keyword evidence="9" id="KW-1185">Reference proteome</keyword>
<sequence>MQAAAFYIAYPFIWLIARLPFAVIYALSDVVYFILYYIIGYRKKVIASNIKIAFPGLDAQQVVALSKKSTRHFCDIFVEMIKSTGISRGEVQKRFVCDNVDEINAFAKAGQPIVLMLAHQASYEWTIALDDFLDFRTYVVYKPIKNPHFDQYIREVRSKFGSDLVPMKKAYNIIRASRNSDEAGLYALVADQAPKPSSAQFFTKFFDQVTPVFMGGERMAHQYRMPVYYMQVEKVRRGYYKAHFDKITLDASKEPEWFVTDSFFQKLEDQIRKQPEYYLWSHKRWKTKPQDVKRAVELSPRVHQ</sequence>
<dbReference type="Pfam" id="PF03279">
    <property type="entry name" value="Lip_A_acyltrans"/>
    <property type="match status" value="1"/>
</dbReference>
<dbReference type="PANTHER" id="PTHR30606:SF10">
    <property type="entry name" value="PHOSPHATIDYLINOSITOL MANNOSIDE ACYLTRANSFERASE"/>
    <property type="match status" value="1"/>
</dbReference>
<keyword evidence="7" id="KW-0812">Transmembrane</keyword>
<evidence type="ECO:0000256" key="6">
    <source>
        <dbReference type="ARBA" id="ARBA00023315"/>
    </source>
</evidence>
<dbReference type="EMBL" id="MQUC01000003">
    <property type="protein sequence ID" value="PRP66573.1"/>
    <property type="molecule type" value="Genomic_DNA"/>
</dbReference>
<evidence type="ECO:0000256" key="2">
    <source>
        <dbReference type="ARBA" id="ARBA00022475"/>
    </source>
</evidence>
<name>A0A2S9WSW4_9FLAO</name>
<evidence type="ECO:0000313" key="8">
    <source>
        <dbReference type="EMBL" id="PRP66573.1"/>
    </source>
</evidence>
<dbReference type="GO" id="GO:0005886">
    <property type="term" value="C:plasma membrane"/>
    <property type="evidence" value="ECO:0007669"/>
    <property type="project" value="UniProtKB-SubCell"/>
</dbReference>
<keyword evidence="5 7" id="KW-0472">Membrane</keyword>
<organism evidence="8 9">
    <name type="scientific">Nonlabens agnitus</name>
    <dbReference type="NCBI Taxonomy" id="870484"/>
    <lineage>
        <taxon>Bacteria</taxon>
        <taxon>Pseudomonadati</taxon>
        <taxon>Bacteroidota</taxon>
        <taxon>Flavobacteriia</taxon>
        <taxon>Flavobacteriales</taxon>
        <taxon>Flavobacteriaceae</taxon>
        <taxon>Nonlabens</taxon>
    </lineage>
</organism>
<keyword evidence="3" id="KW-0997">Cell inner membrane</keyword>
<keyword evidence="2" id="KW-1003">Cell membrane</keyword>